<sequence length="56" mass="6116">MKKYLLLCLVAGTTLLASMQTYAVVCLPFAVLPLAYTECIATCLVLNPDKTTKFCL</sequence>
<dbReference type="AlphaFoldDB" id="A0A2G0PVM3"/>
<gene>
    <name evidence="2" type="ORF">Xhom_04979</name>
</gene>
<proteinExistence type="predicted"/>
<evidence type="ECO:0000313" key="2">
    <source>
        <dbReference type="EMBL" id="PHM51023.1"/>
    </source>
</evidence>
<dbReference type="Proteomes" id="UP000225433">
    <property type="component" value="Unassembled WGS sequence"/>
</dbReference>
<feature type="signal peptide" evidence="1">
    <location>
        <begin position="1"/>
        <end position="23"/>
    </location>
</feature>
<dbReference type="EMBL" id="NJAI01000034">
    <property type="protein sequence ID" value="PHM51023.1"/>
    <property type="molecule type" value="Genomic_DNA"/>
</dbReference>
<comment type="caution">
    <text evidence="2">The sequence shown here is derived from an EMBL/GenBank/DDBJ whole genome shotgun (WGS) entry which is preliminary data.</text>
</comment>
<feature type="chain" id="PRO_5013894662" evidence="1">
    <location>
        <begin position="24"/>
        <end position="56"/>
    </location>
</feature>
<name>A0A2G0PVM3_XENHO</name>
<organism evidence="2 3">
    <name type="scientific">Xenorhabdus hominickii</name>
    <dbReference type="NCBI Taxonomy" id="351679"/>
    <lineage>
        <taxon>Bacteria</taxon>
        <taxon>Pseudomonadati</taxon>
        <taxon>Pseudomonadota</taxon>
        <taxon>Gammaproteobacteria</taxon>
        <taxon>Enterobacterales</taxon>
        <taxon>Morganellaceae</taxon>
        <taxon>Xenorhabdus</taxon>
    </lineage>
</organism>
<reference evidence="2 3" key="1">
    <citation type="journal article" date="2017" name="Nat. Microbiol.">
        <title>Natural product diversity associated with the nematode symbionts Photorhabdus and Xenorhabdus.</title>
        <authorList>
            <person name="Tobias N.J."/>
            <person name="Wolff H."/>
            <person name="Djahanschiri B."/>
            <person name="Grundmann F."/>
            <person name="Kronenwerth M."/>
            <person name="Shi Y.M."/>
            <person name="Simonyi S."/>
            <person name="Grun P."/>
            <person name="Shapiro-Ilan D."/>
            <person name="Pidot S.J."/>
            <person name="Stinear T.P."/>
            <person name="Ebersberger I."/>
            <person name="Bode H.B."/>
        </authorList>
    </citation>
    <scope>NUCLEOTIDE SEQUENCE [LARGE SCALE GENOMIC DNA]</scope>
    <source>
        <strain evidence="2 3">DSM 17903</strain>
    </source>
</reference>
<protein>
    <submittedName>
        <fullName evidence="2">Uncharacterized protein</fullName>
    </submittedName>
</protein>
<evidence type="ECO:0000256" key="1">
    <source>
        <dbReference type="SAM" id="SignalP"/>
    </source>
</evidence>
<evidence type="ECO:0000313" key="3">
    <source>
        <dbReference type="Proteomes" id="UP000225433"/>
    </source>
</evidence>
<keyword evidence="1" id="KW-0732">Signal</keyword>
<accession>A0A2G0PVM3</accession>